<dbReference type="PANTHER" id="PTHR13947:SF37">
    <property type="entry name" value="LD18367P"/>
    <property type="match status" value="1"/>
</dbReference>
<organism evidence="3 4">
    <name type="scientific">Actinacidiphila epipremni</name>
    <dbReference type="NCBI Taxonomy" id="2053013"/>
    <lineage>
        <taxon>Bacteria</taxon>
        <taxon>Bacillati</taxon>
        <taxon>Actinomycetota</taxon>
        <taxon>Actinomycetes</taxon>
        <taxon>Kitasatosporales</taxon>
        <taxon>Streptomycetaceae</taxon>
        <taxon>Actinacidiphila</taxon>
    </lineage>
</organism>
<proteinExistence type="predicted"/>
<keyword evidence="1" id="KW-0808">Transferase</keyword>
<evidence type="ECO:0000259" key="2">
    <source>
        <dbReference type="PROSITE" id="PS51186"/>
    </source>
</evidence>
<keyword evidence="4" id="KW-1185">Reference proteome</keyword>
<dbReference type="EMBL" id="JAATEJ010000033">
    <property type="protein sequence ID" value="NJP47704.1"/>
    <property type="molecule type" value="Genomic_DNA"/>
</dbReference>
<feature type="domain" description="N-acetyltransferase" evidence="2">
    <location>
        <begin position="7"/>
        <end position="170"/>
    </location>
</feature>
<dbReference type="CDD" id="cd04301">
    <property type="entry name" value="NAT_SF"/>
    <property type="match status" value="1"/>
</dbReference>
<dbReference type="InterPro" id="IPR050769">
    <property type="entry name" value="NAT_camello-type"/>
</dbReference>
<sequence>MTGLIVRTIRNADVPGAAAALVEVHATDGYPVEGVAQPTEWICSPATAQAWVAEVNERIVGHVAVLHPRGEDAVTLWLARGGGENAHVGVLARLYVVREARGRAVGETLMRTAMDYARQRDMRLVLDVMTKDVGAIRLYERLGWQRIGQAVHRYGDGQQAAAICYVSPAQQA</sequence>
<evidence type="ECO:0000313" key="4">
    <source>
        <dbReference type="Proteomes" id="UP000734511"/>
    </source>
</evidence>
<dbReference type="SUPFAM" id="SSF55729">
    <property type="entry name" value="Acyl-CoA N-acyltransferases (Nat)"/>
    <property type="match status" value="1"/>
</dbReference>
<evidence type="ECO:0000313" key="3">
    <source>
        <dbReference type="EMBL" id="NJP47704.1"/>
    </source>
</evidence>
<dbReference type="Gene3D" id="3.40.630.30">
    <property type="match status" value="1"/>
</dbReference>
<evidence type="ECO:0000256" key="1">
    <source>
        <dbReference type="ARBA" id="ARBA00022679"/>
    </source>
</evidence>
<reference evidence="3 4" key="1">
    <citation type="submission" date="2020-03" db="EMBL/GenBank/DDBJ databases">
        <title>WGS of actinomycetes isolated from Thailand.</title>
        <authorList>
            <person name="Thawai C."/>
        </authorList>
    </citation>
    <scope>NUCLEOTIDE SEQUENCE [LARGE SCALE GENOMIC DNA]</scope>
    <source>
        <strain evidence="3 4">PRB2-1</strain>
    </source>
</reference>
<dbReference type="Proteomes" id="UP000734511">
    <property type="component" value="Unassembled WGS sequence"/>
</dbReference>
<dbReference type="RefSeq" id="WP_167986537.1">
    <property type="nucleotide sequence ID" value="NZ_JAATEJ010000033.1"/>
</dbReference>
<dbReference type="InterPro" id="IPR016181">
    <property type="entry name" value="Acyl_CoA_acyltransferase"/>
</dbReference>
<name>A0ABX0ZUM0_9ACTN</name>
<dbReference type="PROSITE" id="PS51186">
    <property type="entry name" value="GNAT"/>
    <property type="match status" value="1"/>
</dbReference>
<dbReference type="InterPro" id="IPR000182">
    <property type="entry name" value="GNAT_dom"/>
</dbReference>
<comment type="caution">
    <text evidence="3">The sequence shown here is derived from an EMBL/GenBank/DDBJ whole genome shotgun (WGS) entry which is preliminary data.</text>
</comment>
<gene>
    <name evidence="3" type="ORF">HCN08_30500</name>
</gene>
<dbReference type="Pfam" id="PF00583">
    <property type="entry name" value="Acetyltransf_1"/>
    <property type="match status" value="1"/>
</dbReference>
<dbReference type="PANTHER" id="PTHR13947">
    <property type="entry name" value="GNAT FAMILY N-ACETYLTRANSFERASE"/>
    <property type="match status" value="1"/>
</dbReference>
<accession>A0ABX0ZUM0</accession>
<protein>
    <submittedName>
        <fullName evidence="3">GNAT family N-acetyltransferase</fullName>
    </submittedName>
</protein>